<evidence type="ECO:0000313" key="2">
    <source>
        <dbReference type="Proteomes" id="UP000596977"/>
    </source>
</evidence>
<name>A0A916R9R3_9HYPH</name>
<gene>
    <name evidence="1" type="ORF">GCM10011499_15320</name>
</gene>
<dbReference type="Proteomes" id="UP000596977">
    <property type="component" value="Unassembled WGS sequence"/>
</dbReference>
<keyword evidence="2" id="KW-1185">Reference proteome</keyword>
<dbReference type="AlphaFoldDB" id="A0A916R9R3"/>
<proteinExistence type="predicted"/>
<evidence type="ECO:0000313" key="1">
    <source>
        <dbReference type="EMBL" id="GGA46499.1"/>
    </source>
</evidence>
<sequence length="59" mass="6414">MAGAKWAISKRNTGIDDIAVAQDSRGQRPGARDCSPNRRFGIYSAFAARMTTLREGSVK</sequence>
<protein>
    <submittedName>
        <fullName evidence="1">Uncharacterized protein</fullName>
    </submittedName>
</protein>
<organism evidence="1 2">
    <name type="scientific">Pelagibacterium lentulum</name>
    <dbReference type="NCBI Taxonomy" id="2029865"/>
    <lineage>
        <taxon>Bacteria</taxon>
        <taxon>Pseudomonadati</taxon>
        <taxon>Pseudomonadota</taxon>
        <taxon>Alphaproteobacteria</taxon>
        <taxon>Hyphomicrobiales</taxon>
        <taxon>Devosiaceae</taxon>
        <taxon>Pelagibacterium</taxon>
    </lineage>
</organism>
<comment type="caution">
    <text evidence="1">The sequence shown here is derived from an EMBL/GenBank/DDBJ whole genome shotgun (WGS) entry which is preliminary data.</text>
</comment>
<dbReference type="EMBL" id="BMKB01000002">
    <property type="protein sequence ID" value="GGA46499.1"/>
    <property type="molecule type" value="Genomic_DNA"/>
</dbReference>
<accession>A0A916R9R3</accession>
<reference evidence="1 2" key="1">
    <citation type="journal article" date="2014" name="Int. J. Syst. Evol. Microbiol.">
        <title>Complete genome sequence of Corynebacterium casei LMG S-19264T (=DSM 44701T), isolated from a smear-ripened cheese.</title>
        <authorList>
            <consortium name="US DOE Joint Genome Institute (JGI-PGF)"/>
            <person name="Walter F."/>
            <person name="Albersmeier A."/>
            <person name="Kalinowski J."/>
            <person name="Ruckert C."/>
        </authorList>
    </citation>
    <scope>NUCLEOTIDE SEQUENCE [LARGE SCALE GENOMIC DNA]</scope>
    <source>
        <strain evidence="1 2">CGMCC 1.15896</strain>
    </source>
</reference>